<accession>A0A561B8V3</accession>
<evidence type="ECO:0000259" key="9">
    <source>
        <dbReference type="SMART" id="SM01038"/>
    </source>
</evidence>
<protein>
    <recommendedName>
        <fullName evidence="4">Beta-galactosidase</fullName>
        <ecNumber evidence="3">3.2.1.23</ecNumber>
    </recommendedName>
    <alternativeName>
        <fullName evidence="7">Lactase</fullName>
    </alternativeName>
</protein>
<dbReference type="InterPro" id="IPR017853">
    <property type="entry name" value="GH"/>
</dbReference>
<dbReference type="EC" id="3.2.1.23" evidence="3"/>
<evidence type="ECO:0000313" key="10">
    <source>
        <dbReference type="EMBL" id="TWD75188.1"/>
    </source>
</evidence>
<dbReference type="InterPro" id="IPR006103">
    <property type="entry name" value="Glyco_hydro_2_cat"/>
</dbReference>
<dbReference type="EMBL" id="VIVK01000002">
    <property type="protein sequence ID" value="TWD75188.1"/>
    <property type="molecule type" value="Genomic_DNA"/>
</dbReference>
<evidence type="ECO:0000256" key="4">
    <source>
        <dbReference type="ARBA" id="ARBA00013303"/>
    </source>
</evidence>
<dbReference type="Pfam" id="PF02837">
    <property type="entry name" value="Glyco_hydro_2_N"/>
    <property type="match status" value="1"/>
</dbReference>
<keyword evidence="5" id="KW-0378">Hydrolase</keyword>
<dbReference type="Gene3D" id="2.70.98.10">
    <property type="match status" value="1"/>
</dbReference>
<dbReference type="Gene3D" id="3.20.20.80">
    <property type="entry name" value="Glycosidases"/>
    <property type="match status" value="1"/>
</dbReference>
<dbReference type="SMART" id="SM01038">
    <property type="entry name" value="Bgal_small_N"/>
    <property type="match status" value="1"/>
</dbReference>
<evidence type="ECO:0000256" key="8">
    <source>
        <dbReference type="SAM" id="MobiDB-lite"/>
    </source>
</evidence>
<evidence type="ECO:0000313" key="11">
    <source>
        <dbReference type="Proteomes" id="UP000318380"/>
    </source>
</evidence>
<gene>
    <name evidence="10" type="ORF">FB561_6626</name>
</gene>
<evidence type="ECO:0000256" key="1">
    <source>
        <dbReference type="ARBA" id="ARBA00001412"/>
    </source>
</evidence>
<keyword evidence="6" id="KW-0326">Glycosidase</keyword>
<comment type="catalytic activity">
    <reaction evidence="1">
        <text>Hydrolysis of terminal non-reducing beta-D-galactose residues in beta-D-galactosides.</text>
        <dbReference type="EC" id="3.2.1.23"/>
    </reaction>
</comment>
<organism evidence="10 11">
    <name type="scientific">Kribbella amoyensis</name>
    <dbReference type="NCBI Taxonomy" id="996641"/>
    <lineage>
        <taxon>Bacteria</taxon>
        <taxon>Bacillati</taxon>
        <taxon>Actinomycetota</taxon>
        <taxon>Actinomycetes</taxon>
        <taxon>Propionibacteriales</taxon>
        <taxon>Kribbellaceae</taxon>
        <taxon>Kribbella</taxon>
    </lineage>
</organism>
<dbReference type="GO" id="GO:0005990">
    <property type="term" value="P:lactose catabolic process"/>
    <property type="evidence" value="ECO:0007669"/>
    <property type="project" value="TreeGrafter"/>
</dbReference>
<dbReference type="SUPFAM" id="SSF49303">
    <property type="entry name" value="beta-Galactosidase/glucuronidase domain"/>
    <property type="match status" value="2"/>
</dbReference>
<evidence type="ECO:0000256" key="2">
    <source>
        <dbReference type="ARBA" id="ARBA00007401"/>
    </source>
</evidence>
<dbReference type="RefSeq" id="WP_145813920.1">
    <property type="nucleotide sequence ID" value="NZ_VIVK01000002.1"/>
</dbReference>
<dbReference type="InterPro" id="IPR004199">
    <property type="entry name" value="B-gal_small/dom_5"/>
</dbReference>
<evidence type="ECO:0000256" key="6">
    <source>
        <dbReference type="ARBA" id="ARBA00023295"/>
    </source>
</evidence>
<dbReference type="GO" id="GO:0009341">
    <property type="term" value="C:beta-galactosidase complex"/>
    <property type="evidence" value="ECO:0007669"/>
    <property type="project" value="InterPro"/>
</dbReference>
<comment type="similarity">
    <text evidence="2">Belongs to the glycosyl hydrolase 2 family.</text>
</comment>
<dbReference type="Pfam" id="PF02929">
    <property type="entry name" value="Bgal_small_N"/>
    <property type="match status" value="1"/>
</dbReference>
<dbReference type="InterPro" id="IPR006104">
    <property type="entry name" value="Glyco_hydro_2_N"/>
</dbReference>
<comment type="caution">
    <text evidence="10">The sequence shown here is derived from an EMBL/GenBank/DDBJ whole genome shotgun (WGS) entry which is preliminary data.</text>
</comment>
<proteinExistence type="inferred from homology"/>
<feature type="compositionally biased region" description="Low complexity" evidence="8">
    <location>
        <begin position="686"/>
        <end position="701"/>
    </location>
</feature>
<dbReference type="SUPFAM" id="SSF51445">
    <property type="entry name" value="(Trans)glycosidases"/>
    <property type="match status" value="1"/>
</dbReference>
<name>A0A561B8V3_9ACTN</name>
<dbReference type="Pfam" id="PF16353">
    <property type="entry name" value="LacZ_4"/>
    <property type="match status" value="1"/>
</dbReference>
<evidence type="ECO:0000256" key="3">
    <source>
        <dbReference type="ARBA" id="ARBA00012756"/>
    </source>
</evidence>
<dbReference type="SUPFAM" id="SSF74650">
    <property type="entry name" value="Galactose mutarotase-like"/>
    <property type="match status" value="1"/>
</dbReference>
<dbReference type="PANTHER" id="PTHR46323">
    <property type="entry name" value="BETA-GALACTOSIDASE"/>
    <property type="match status" value="1"/>
</dbReference>
<dbReference type="Pfam" id="PF02836">
    <property type="entry name" value="Glyco_hydro_2_C"/>
    <property type="match status" value="1"/>
</dbReference>
<dbReference type="Gene3D" id="2.60.120.260">
    <property type="entry name" value="Galactose-binding domain-like"/>
    <property type="match status" value="1"/>
</dbReference>
<dbReference type="InterPro" id="IPR032312">
    <property type="entry name" value="LacZ_4"/>
</dbReference>
<dbReference type="InterPro" id="IPR008979">
    <property type="entry name" value="Galactose-bd-like_sf"/>
</dbReference>
<dbReference type="InterPro" id="IPR023230">
    <property type="entry name" value="Glyco_hydro_2_CS"/>
</dbReference>
<dbReference type="InterPro" id="IPR050347">
    <property type="entry name" value="Bact_Beta-galactosidase"/>
</dbReference>
<dbReference type="GO" id="GO:0030246">
    <property type="term" value="F:carbohydrate binding"/>
    <property type="evidence" value="ECO:0007669"/>
    <property type="project" value="InterPro"/>
</dbReference>
<dbReference type="PANTHER" id="PTHR46323:SF2">
    <property type="entry name" value="BETA-GALACTOSIDASE"/>
    <property type="match status" value="1"/>
</dbReference>
<dbReference type="InterPro" id="IPR014718">
    <property type="entry name" value="GH-type_carb-bd"/>
</dbReference>
<dbReference type="AlphaFoldDB" id="A0A561B8V3"/>
<dbReference type="PROSITE" id="PS00608">
    <property type="entry name" value="GLYCOSYL_HYDROL_F2_2"/>
    <property type="match status" value="1"/>
</dbReference>
<dbReference type="GO" id="GO:0004565">
    <property type="term" value="F:beta-galactosidase activity"/>
    <property type="evidence" value="ECO:0007669"/>
    <property type="project" value="UniProtKB-EC"/>
</dbReference>
<feature type="domain" description="Beta galactosidase small chain/" evidence="9">
    <location>
        <begin position="712"/>
        <end position="985"/>
    </location>
</feature>
<dbReference type="Gene3D" id="2.60.40.10">
    <property type="entry name" value="Immunoglobulins"/>
    <property type="match status" value="2"/>
</dbReference>
<dbReference type="InterPro" id="IPR013783">
    <property type="entry name" value="Ig-like_fold"/>
</dbReference>
<reference evidence="10 11" key="1">
    <citation type="submission" date="2019-06" db="EMBL/GenBank/DDBJ databases">
        <title>Sequencing the genomes of 1000 actinobacteria strains.</title>
        <authorList>
            <person name="Klenk H.-P."/>
        </authorList>
    </citation>
    <scope>NUCLEOTIDE SEQUENCE [LARGE SCALE GENOMIC DNA]</scope>
    <source>
        <strain evidence="10 11">DSM 24683</strain>
    </source>
</reference>
<dbReference type="PRINTS" id="PR00132">
    <property type="entry name" value="GLHYDRLASE2"/>
</dbReference>
<feature type="region of interest" description="Disordered" evidence="8">
    <location>
        <begin position="679"/>
        <end position="720"/>
    </location>
</feature>
<dbReference type="PROSITE" id="PS00719">
    <property type="entry name" value="GLYCOSYL_HYDROL_F2_1"/>
    <property type="match status" value="1"/>
</dbReference>
<evidence type="ECO:0000256" key="7">
    <source>
        <dbReference type="ARBA" id="ARBA00032230"/>
    </source>
</evidence>
<dbReference type="OrthoDB" id="9762066at2"/>
<dbReference type="InterPro" id="IPR023232">
    <property type="entry name" value="Glyco_hydro_2_AS"/>
</dbReference>
<dbReference type="InterPro" id="IPR036156">
    <property type="entry name" value="Beta-gal/glucu_dom_sf"/>
</dbReference>
<evidence type="ECO:0000256" key="5">
    <source>
        <dbReference type="ARBA" id="ARBA00022801"/>
    </source>
</evidence>
<dbReference type="SUPFAM" id="SSF49785">
    <property type="entry name" value="Galactose-binding domain-like"/>
    <property type="match status" value="1"/>
</dbReference>
<dbReference type="InterPro" id="IPR011013">
    <property type="entry name" value="Gal_mutarotase_sf_dom"/>
</dbReference>
<dbReference type="Proteomes" id="UP000318380">
    <property type="component" value="Unassembled WGS sequence"/>
</dbReference>
<dbReference type="InterPro" id="IPR006101">
    <property type="entry name" value="Glyco_hydro_2"/>
</dbReference>
<keyword evidence="11" id="KW-1185">Reference proteome</keyword>
<sequence length="990" mass="109656">MYYEDLEPGTGRREPRAWLHSSAPVLSLNGEWRFKLSAGPAEAPADVMTPEFADDGWDELTVPGHWVLQGHDRPRYTNTAFPFPIDPPRTPAANPTGDHRHWFELPADWPDARTILRFEGVDSCFKVWLNGVELGTSKGSRLPSEFEVGAHLRPGRNLLVVRVHQWSSGSYLEDQDMWWLPGIFRDVTLRSRPADGIEDVFVHADFDHVTGAGTIKVDCVSTGPARVLVPELGLDLAPGESVTVPAVEPWSAEIPRLYDASVVTPGETVSLRIGFRTVTIVDDQLTVNGRPLFFRGVNRHEHDQYRGRAVSEETMRQDLVLMKQHNVNAVRTAHYPPHPAFLDLCDELGLWVIDECDIETHGFIYTDWVGNPVDDPAWAPMLLDRMRRTVERDKNHPSIVIWSLGNESHRGRVLGDLAAWTRERDPGRALFYERDRSYAFSDFYSLMYTPLDELERIGSRTEEVPEETADHPELEARRRALPFVLCEYAHAMGNGPGGLADYQRVFEKYPRLQGGFVWEWIDHGLLLPGATDHVYGGAFGEKVHGANFCLDGLLFPDRTPSPGLIEYKKVIEPVRISGAGSLTIENLRSFAPLDDLEFVWSEEVDGVEMRSGRLEVPAIEPGASAELPLPVEAAVPVEPAADGAGERWLTVRAVLAKDEPWAAAGHEVAWAQFPLPAHSAQPGELAEPARAADPAQPATAAVRRQPERSGDGLRLGGGEFDARTGQLTRLFGLPTDGPRLDLWRAPTDNDNGQGGRNATVTAWRAAGLDRLEHRVDQVEVTDHELTVRTRVAPDGLGHGVRTTYHWTANDDALSLTVAVVPDGPWNGSAITQPCENWPRLGVRMSLPSSLDTVRWFGGGPGEAYADSRAAARVTRHTRTVDGLQTPYVVPQENGSRIDVRWAELTDADGNGIRVEGAPYFQLTARRWTTEDLEQAKHRSDLTPHDRLYVNLDLAQNGLGSASCGPAATADHTLDVAAYTFGLTWRQFGGR</sequence>